<evidence type="ECO:0000313" key="5">
    <source>
        <dbReference type="EMBL" id="HIU03827.1"/>
    </source>
</evidence>
<gene>
    <name evidence="5" type="ORF">IAB63_11315</name>
</gene>
<dbReference type="PROSITE" id="PS50995">
    <property type="entry name" value="HTH_MARR_2"/>
    <property type="match status" value="1"/>
</dbReference>
<evidence type="ECO:0000256" key="2">
    <source>
        <dbReference type="ARBA" id="ARBA00023125"/>
    </source>
</evidence>
<dbReference type="PANTHER" id="PTHR42756:SF1">
    <property type="entry name" value="TRANSCRIPTIONAL REPRESSOR OF EMRAB OPERON"/>
    <property type="match status" value="1"/>
</dbReference>
<dbReference type="InterPro" id="IPR036388">
    <property type="entry name" value="WH-like_DNA-bd_sf"/>
</dbReference>
<keyword evidence="2" id="KW-0238">DNA-binding</keyword>
<dbReference type="Pfam" id="PF01047">
    <property type="entry name" value="MarR"/>
    <property type="match status" value="1"/>
</dbReference>
<keyword evidence="3" id="KW-0804">Transcription</keyword>
<protein>
    <submittedName>
        <fullName evidence="5">MarR family transcriptional regulator</fullName>
    </submittedName>
</protein>
<keyword evidence="1" id="KW-0805">Transcription regulation</keyword>
<dbReference type="Proteomes" id="UP000824164">
    <property type="component" value="Unassembled WGS sequence"/>
</dbReference>
<name>A0A9D1KXV1_9FIRM</name>
<dbReference type="InterPro" id="IPR036390">
    <property type="entry name" value="WH_DNA-bd_sf"/>
</dbReference>
<evidence type="ECO:0000313" key="6">
    <source>
        <dbReference type="Proteomes" id="UP000824164"/>
    </source>
</evidence>
<reference evidence="5" key="2">
    <citation type="journal article" date="2021" name="PeerJ">
        <title>Extensive microbial diversity within the chicken gut microbiome revealed by metagenomics and culture.</title>
        <authorList>
            <person name="Gilroy R."/>
            <person name="Ravi A."/>
            <person name="Getino M."/>
            <person name="Pursley I."/>
            <person name="Horton D.L."/>
            <person name="Alikhan N.F."/>
            <person name="Baker D."/>
            <person name="Gharbi K."/>
            <person name="Hall N."/>
            <person name="Watson M."/>
            <person name="Adriaenssens E.M."/>
            <person name="Foster-Nyarko E."/>
            <person name="Jarju S."/>
            <person name="Secka A."/>
            <person name="Antonio M."/>
            <person name="Oren A."/>
            <person name="Chaudhuri R.R."/>
            <person name="La Ragione R."/>
            <person name="Hildebrand F."/>
            <person name="Pallen M.J."/>
        </authorList>
    </citation>
    <scope>NUCLEOTIDE SEQUENCE</scope>
    <source>
        <strain evidence="5">CHK187-14744</strain>
    </source>
</reference>
<dbReference type="GO" id="GO:0003700">
    <property type="term" value="F:DNA-binding transcription factor activity"/>
    <property type="evidence" value="ECO:0007669"/>
    <property type="project" value="InterPro"/>
</dbReference>
<dbReference type="GO" id="GO:0003677">
    <property type="term" value="F:DNA binding"/>
    <property type="evidence" value="ECO:0007669"/>
    <property type="project" value="UniProtKB-KW"/>
</dbReference>
<sequence>MDLINEIRRFNYYASMNEARLLNKENHYGRLSHNSILYLTVINNTPDCTVSKLAELMDVTRSAATIKVNELIKQGALEKIQCKQDRRIFYIRLSSTMKVFFNDVFVDIYNQIGEKLQEKYTQEQLDLFSDIMHTITSYDWGQTANE</sequence>
<dbReference type="Gene3D" id="1.10.10.10">
    <property type="entry name" value="Winged helix-like DNA-binding domain superfamily/Winged helix DNA-binding domain"/>
    <property type="match status" value="1"/>
</dbReference>
<organism evidence="5 6">
    <name type="scientific">Candidatus Onthocola gallistercoris</name>
    <dbReference type="NCBI Taxonomy" id="2840876"/>
    <lineage>
        <taxon>Bacteria</taxon>
        <taxon>Bacillati</taxon>
        <taxon>Bacillota</taxon>
        <taxon>Bacilli</taxon>
        <taxon>Candidatus Onthocola</taxon>
    </lineage>
</organism>
<comment type="caution">
    <text evidence="5">The sequence shown here is derived from an EMBL/GenBank/DDBJ whole genome shotgun (WGS) entry which is preliminary data.</text>
</comment>
<evidence type="ECO:0000256" key="3">
    <source>
        <dbReference type="ARBA" id="ARBA00023163"/>
    </source>
</evidence>
<dbReference type="EMBL" id="DVLT01000075">
    <property type="protein sequence ID" value="HIU03827.1"/>
    <property type="molecule type" value="Genomic_DNA"/>
</dbReference>
<evidence type="ECO:0000256" key="1">
    <source>
        <dbReference type="ARBA" id="ARBA00023015"/>
    </source>
</evidence>
<dbReference type="SMART" id="SM00347">
    <property type="entry name" value="HTH_MARR"/>
    <property type="match status" value="1"/>
</dbReference>
<dbReference type="SUPFAM" id="SSF46785">
    <property type="entry name" value="Winged helix' DNA-binding domain"/>
    <property type="match status" value="1"/>
</dbReference>
<reference evidence="5" key="1">
    <citation type="submission" date="2020-10" db="EMBL/GenBank/DDBJ databases">
        <authorList>
            <person name="Gilroy R."/>
        </authorList>
    </citation>
    <scope>NUCLEOTIDE SEQUENCE</scope>
    <source>
        <strain evidence="5">CHK187-14744</strain>
    </source>
</reference>
<feature type="domain" description="HTH marR-type" evidence="4">
    <location>
        <begin position="1"/>
        <end position="137"/>
    </location>
</feature>
<dbReference type="InterPro" id="IPR000835">
    <property type="entry name" value="HTH_MarR-typ"/>
</dbReference>
<evidence type="ECO:0000259" key="4">
    <source>
        <dbReference type="PROSITE" id="PS50995"/>
    </source>
</evidence>
<accession>A0A9D1KXV1</accession>
<dbReference type="PANTHER" id="PTHR42756">
    <property type="entry name" value="TRANSCRIPTIONAL REGULATOR, MARR"/>
    <property type="match status" value="1"/>
</dbReference>
<dbReference type="AlphaFoldDB" id="A0A9D1KXV1"/>
<proteinExistence type="predicted"/>